<dbReference type="Proteomes" id="UP000601435">
    <property type="component" value="Unassembled WGS sequence"/>
</dbReference>
<dbReference type="OrthoDB" id="412316at2759"/>
<comment type="caution">
    <text evidence="1">The sequence shown here is derived from an EMBL/GenBank/DDBJ whole genome shotgun (WGS) entry which is preliminary data.</text>
</comment>
<feature type="non-terminal residue" evidence="1">
    <location>
        <position position="1"/>
    </location>
</feature>
<keyword evidence="2" id="KW-1185">Reference proteome</keyword>
<accession>A0A812X9Y7</accession>
<evidence type="ECO:0000313" key="1">
    <source>
        <dbReference type="EMBL" id="CAE7725222.1"/>
    </source>
</evidence>
<evidence type="ECO:0000313" key="2">
    <source>
        <dbReference type="Proteomes" id="UP000601435"/>
    </source>
</evidence>
<proteinExistence type="predicted"/>
<dbReference type="AlphaFoldDB" id="A0A812X9Y7"/>
<reference evidence="1" key="1">
    <citation type="submission" date="2021-02" db="EMBL/GenBank/DDBJ databases">
        <authorList>
            <person name="Dougan E. K."/>
            <person name="Rhodes N."/>
            <person name="Thang M."/>
            <person name="Chan C."/>
        </authorList>
    </citation>
    <scope>NUCLEOTIDE SEQUENCE</scope>
</reference>
<organism evidence="1 2">
    <name type="scientific">Symbiodinium necroappetens</name>
    <dbReference type="NCBI Taxonomy" id="1628268"/>
    <lineage>
        <taxon>Eukaryota</taxon>
        <taxon>Sar</taxon>
        <taxon>Alveolata</taxon>
        <taxon>Dinophyceae</taxon>
        <taxon>Suessiales</taxon>
        <taxon>Symbiodiniaceae</taxon>
        <taxon>Symbiodinium</taxon>
    </lineage>
</organism>
<feature type="non-terminal residue" evidence="1">
    <location>
        <position position="369"/>
    </location>
</feature>
<name>A0A812X9Y7_9DINO</name>
<protein>
    <submittedName>
        <fullName evidence="1">Uncharacterized protein</fullName>
    </submittedName>
</protein>
<sequence length="369" mass="44140">VALYDTSSRTLGGDIAVASVQFTDDDFHENSIGGTVSWQRGAATTDFGFVSEFQLYLAEDALGTNERMIDSVGASRSSYEITNVSRRMSEYGCSAGFPDWWVTLGMALPQELTKGDVCDGGKVSVTILQSAKEHNHNDVLQFNHILRDPYFYFYELHHVFHSNFDHILVFFNKHHKQHDFDIIQHHYLYLDIFHIIDNHQHQHLIHKHTIHEQQYVINFLNLVVLVKHVVHFHIQFIYFHQQHQHLIYEHFIHEQQHDNDDNDVNIFVKLVVHVHLKFINVHQHHQHLIYKHFIHKQQHYIDLVDFNIFVKHFVHIHVQLIYFNQQHQHLFYEHVIHKQQHYIDLVDFNIFVKHFVHVHLKLIYFHQQH</sequence>
<gene>
    <name evidence="1" type="ORF">SNEC2469_LOCUS20931</name>
</gene>
<dbReference type="EMBL" id="CAJNJA010036837">
    <property type="protein sequence ID" value="CAE7725222.1"/>
    <property type="molecule type" value="Genomic_DNA"/>
</dbReference>